<proteinExistence type="predicted"/>
<comment type="caution">
    <text evidence="2">The sequence shown here is derived from an EMBL/GenBank/DDBJ whole genome shotgun (WGS) entry which is preliminary data.</text>
</comment>
<evidence type="ECO:0000256" key="1">
    <source>
        <dbReference type="SAM" id="Phobius"/>
    </source>
</evidence>
<dbReference type="Proteomes" id="UP000635606">
    <property type="component" value="Unassembled WGS sequence"/>
</dbReference>
<protein>
    <recommendedName>
        <fullName evidence="4">Copper resistance protein D domain-containing protein</fullName>
    </recommendedName>
</protein>
<feature type="transmembrane region" description="Helical" evidence="1">
    <location>
        <begin position="6"/>
        <end position="27"/>
    </location>
</feature>
<keyword evidence="3" id="KW-1185">Reference proteome</keyword>
<evidence type="ECO:0000313" key="2">
    <source>
        <dbReference type="EMBL" id="GIJ69480.1"/>
    </source>
</evidence>
<sequence>MTVLLGLIHSGIGAVWLGSMVYSLGVVQPRIGRLFGDPAKAEDVYRELAAGNRWRVVAMIVFLGLSGAALILGGGDRTTTWWALIAAKVALLLAAAALFWWVSWRGWPARVFALPEELAPLQRRFRRTAIVMTALVGLAFALGVVAAHS</sequence>
<organism evidence="2 3">
    <name type="scientific">Virgisporangium ochraceum</name>
    <dbReference type="NCBI Taxonomy" id="65505"/>
    <lineage>
        <taxon>Bacteria</taxon>
        <taxon>Bacillati</taxon>
        <taxon>Actinomycetota</taxon>
        <taxon>Actinomycetes</taxon>
        <taxon>Micromonosporales</taxon>
        <taxon>Micromonosporaceae</taxon>
        <taxon>Virgisporangium</taxon>
    </lineage>
</organism>
<feature type="transmembrane region" description="Helical" evidence="1">
    <location>
        <begin position="129"/>
        <end position="148"/>
    </location>
</feature>
<gene>
    <name evidence="2" type="ORF">Voc01_043970</name>
</gene>
<feature type="transmembrane region" description="Helical" evidence="1">
    <location>
        <begin position="81"/>
        <end position="102"/>
    </location>
</feature>
<accession>A0A8J3ZW18</accession>
<dbReference type="AlphaFoldDB" id="A0A8J3ZW18"/>
<dbReference type="EMBL" id="BOPH01000062">
    <property type="protein sequence ID" value="GIJ69480.1"/>
    <property type="molecule type" value="Genomic_DNA"/>
</dbReference>
<name>A0A8J3ZW18_9ACTN</name>
<keyword evidence="1" id="KW-0812">Transmembrane</keyword>
<evidence type="ECO:0000313" key="3">
    <source>
        <dbReference type="Proteomes" id="UP000635606"/>
    </source>
</evidence>
<feature type="transmembrane region" description="Helical" evidence="1">
    <location>
        <begin position="56"/>
        <end position="75"/>
    </location>
</feature>
<evidence type="ECO:0008006" key="4">
    <source>
        <dbReference type="Google" id="ProtNLM"/>
    </source>
</evidence>
<keyword evidence="1" id="KW-1133">Transmembrane helix</keyword>
<dbReference type="RefSeq" id="WP_203929399.1">
    <property type="nucleotide sequence ID" value="NZ_BOPH01000062.1"/>
</dbReference>
<keyword evidence="1" id="KW-0472">Membrane</keyword>
<reference evidence="2" key="1">
    <citation type="submission" date="2021-01" db="EMBL/GenBank/DDBJ databases">
        <title>Whole genome shotgun sequence of Virgisporangium ochraceum NBRC 16418.</title>
        <authorList>
            <person name="Komaki H."/>
            <person name="Tamura T."/>
        </authorList>
    </citation>
    <scope>NUCLEOTIDE SEQUENCE</scope>
    <source>
        <strain evidence="2">NBRC 16418</strain>
    </source>
</reference>